<dbReference type="InterPro" id="IPR036388">
    <property type="entry name" value="WH-like_DNA-bd_sf"/>
</dbReference>
<name>A0AA50CVN0_9HYPH</name>
<reference evidence="1 2" key="1">
    <citation type="submission" date="2023-08" db="EMBL/GenBank/DDBJ databases">
        <title>Pathogen: clinical or host-associated sample.</title>
        <authorList>
            <person name="Hergert J."/>
            <person name="Casey R."/>
            <person name="Wagner J."/>
            <person name="Young E.L."/>
            <person name="Oakeson K.F."/>
        </authorList>
    </citation>
    <scope>NUCLEOTIDE SEQUENCE [LARGE SCALE GENOMIC DNA]</scope>
    <source>
        <strain evidence="1 2">1760953</strain>
        <plasmid evidence="1 2">unnamed5</plasmid>
    </source>
</reference>
<organism evidence="1 2">
    <name type="scientific">Shinella sumterensis</name>
    <dbReference type="NCBI Taxonomy" id="1967501"/>
    <lineage>
        <taxon>Bacteria</taxon>
        <taxon>Pseudomonadati</taxon>
        <taxon>Pseudomonadota</taxon>
        <taxon>Alphaproteobacteria</taxon>
        <taxon>Hyphomicrobiales</taxon>
        <taxon>Rhizobiaceae</taxon>
        <taxon>Shinella</taxon>
    </lineage>
</organism>
<gene>
    <name evidence="1" type="ORF">Q9313_27015</name>
</gene>
<evidence type="ECO:0000313" key="2">
    <source>
        <dbReference type="Proteomes" id="UP001234585"/>
    </source>
</evidence>
<dbReference type="InterPro" id="IPR016032">
    <property type="entry name" value="Sig_transdc_resp-reg_C-effctor"/>
</dbReference>
<dbReference type="GO" id="GO:0003677">
    <property type="term" value="F:DNA binding"/>
    <property type="evidence" value="ECO:0007669"/>
    <property type="project" value="InterPro"/>
</dbReference>
<sequence length="63" mass="6708">MKISVCEAICLRWAAEGKGSRDIAVLEAVPVEMVASLFSSALTKLGASTLVEAIENAKMREVI</sequence>
<dbReference type="Proteomes" id="UP001234585">
    <property type="component" value="Plasmid unnamed5"/>
</dbReference>
<dbReference type="AlphaFoldDB" id="A0AA50CVN0"/>
<evidence type="ECO:0000313" key="1">
    <source>
        <dbReference type="EMBL" id="WLS01172.1"/>
    </source>
</evidence>
<dbReference type="SUPFAM" id="SSF46894">
    <property type="entry name" value="C-terminal effector domain of the bipartite response regulators"/>
    <property type="match status" value="1"/>
</dbReference>
<geneLocation type="plasmid" evidence="1 2">
    <name>unnamed5</name>
</geneLocation>
<dbReference type="EMBL" id="CP132307">
    <property type="protein sequence ID" value="WLS01172.1"/>
    <property type="molecule type" value="Genomic_DNA"/>
</dbReference>
<proteinExistence type="predicted"/>
<keyword evidence="1" id="KW-0614">Plasmid</keyword>
<dbReference type="RefSeq" id="WP_145926157.1">
    <property type="nucleotide sequence ID" value="NZ_CP132307.1"/>
</dbReference>
<accession>A0AA50CVN0</accession>
<protein>
    <submittedName>
        <fullName evidence="1">Uncharacterized protein</fullName>
    </submittedName>
</protein>
<keyword evidence="2" id="KW-1185">Reference proteome</keyword>
<dbReference type="Gene3D" id="1.10.10.10">
    <property type="entry name" value="Winged helix-like DNA-binding domain superfamily/Winged helix DNA-binding domain"/>
    <property type="match status" value="1"/>
</dbReference>
<dbReference type="GO" id="GO:0006355">
    <property type="term" value="P:regulation of DNA-templated transcription"/>
    <property type="evidence" value="ECO:0007669"/>
    <property type="project" value="InterPro"/>
</dbReference>